<dbReference type="SMART" id="SM00357">
    <property type="entry name" value="CSP"/>
    <property type="match status" value="1"/>
</dbReference>
<dbReference type="Proteomes" id="UP000030645">
    <property type="component" value="Unassembled WGS sequence"/>
</dbReference>
<dbReference type="SUPFAM" id="SSF50249">
    <property type="entry name" value="Nucleic acid-binding proteins"/>
    <property type="match status" value="1"/>
</dbReference>
<evidence type="ECO:0000259" key="1">
    <source>
        <dbReference type="PROSITE" id="PS51857"/>
    </source>
</evidence>
<dbReference type="eggNOG" id="KOG3070">
    <property type="taxonomic scope" value="Eukaryota"/>
</dbReference>
<dbReference type="PANTHER" id="PTHR46565:SF5">
    <property type="entry name" value="COLD SHOCK PROTEIN 2-LIKE"/>
    <property type="match status" value="1"/>
</dbReference>
<dbReference type="Pfam" id="PF00313">
    <property type="entry name" value="CSD"/>
    <property type="match status" value="1"/>
</dbReference>
<evidence type="ECO:0000313" key="2">
    <source>
        <dbReference type="EMBL" id="EXB44344.1"/>
    </source>
</evidence>
<organism evidence="2 3">
    <name type="scientific">Morus notabilis</name>
    <dbReference type="NCBI Taxonomy" id="981085"/>
    <lineage>
        <taxon>Eukaryota</taxon>
        <taxon>Viridiplantae</taxon>
        <taxon>Streptophyta</taxon>
        <taxon>Embryophyta</taxon>
        <taxon>Tracheophyta</taxon>
        <taxon>Spermatophyta</taxon>
        <taxon>Magnoliopsida</taxon>
        <taxon>eudicotyledons</taxon>
        <taxon>Gunneridae</taxon>
        <taxon>Pentapetalae</taxon>
        <taxon>rosids</taxon>
        <taxon>fabids</taxon>
        <taxon>Rosales</taxon>
        <taxon>Moraceae</taxon>
        <taxon>Moreae</taxon>
        <taxon>Morus</taxon>
    </lineage>
</organism>
<gene>
    <name evidence="2" type="ORF">L484_020156</name>
</gene>
<accession>W9QND0</accession>
<dbReference type="EMBL" id="KE343861">
    <property type="protein sequence ID" value="EXB44344.1"/>
    <property type="molecule type" value="Genomic_DNA"/>
</dbReference>
<evidence type="ECO:0000313" key="3">
    <source>
        <dbReference type="Proteomes" id="UP000030645"/>
    </source>
</evidence>
<dbReference type="InterPro" id="IPR012340">
    <property type="entry name" value="NA-bd_OB-fold"/>
</dbReference>
<dbReference type="InterPro" id="IPR002059">
    <property type="entry name" value="CSP_DNA-bd"/>
</dbReference>
<dbReference type="InterPro" id="IPR011129">
    <property type="entry name" value="CSD"/>
</dbReference>
<sequence>MAESKRYTGTVKWFNEEKGFGFITPDDGDKDIFVNWTSIRSEGCRTLSEGQTVKFAINYGDDGRALYSPNSVLPGLAVAEAKELCNNEGGLLTLRGWFVCLISGLDLFCAML</sequence>
<proteinExistence type="predicted"/>
<name>W9QND0_9ROSA</name>
<dbReference type="PRINTS" id="PR00050">
    <property type="entry name" value="COLDSHOCK"/>
</dbReference>
<dbReference type="Gene3D" id="2.40.50.140">
    <property type="entry name" value="Nucleic acid-binding proteins"/>
    <property type="match status" value="1"/>
</dbReference>
<keyword evidence="3" id="KW-1185">Reference proteome</keyword>
<protein>
    <submittedName>
        <fullName evidence="2">Glycine-rich protein 2</fullName>
    </submittedName>
</protein>
<feature type="domain" description="CSD" evidence="1">
    <location>
        <begin position="6"/>
        <end position="73"/>
    </location>
</feature>
<dbReference type="PANTHER" id="PTHR46565">
    <property type="entry name" value="COLD SHOCK DOMAIN PROTEIN 2"/>
    <property type="match status" value="1"/>
</dbReference>
<dbReference type="GO" id="GO:0003676">
    <property type="term" value="F:nucleic acid binding"/>
    <property type="evidence" value="ECO:0007669"/>
    <property type="project" value="InterPro"/>
</dbReference>
<dbReference type="STRING" id="981085.W9QND0"/>
<dbReference type="AlphaFoldDB" id="W9QND0"/>
<dbReference type="PROSITE" id="PS51857">
    <property type="entry name" value="CSD_2"/>
    <property type="match status" value="1"/>
</dbReference>
<dbReference type="CDD" id="cd04458">
    <property type="entry name" value="CSP_CDS"/>
    <property type="match status" value="1"/>
</dbReference>
<reference evidence="3" key="1">
    <citation type="submission" date="2013-01" db="EMBL/GenBank/DDBJ databases">
        <title>Draft Genome Sequence of a Mulberry Tree, Morus notabilis C.K. Schneid.</title>
        <authorList>
            <person name="He N."/>
            <person name="Zhao S."/>
        </authorList>
    </citation>
    <scope>NUCLEOTIDE SEQUENCE</scope>
</reference>